<gene>
    <name evidence="10" type="ORF">A6M23_16800</name>
</gene>
<dbReference type="Gene3D" id="3.50.50.60">
    <property type="entry name" value="FAD/NAD(P)-binding domain"/>
    <property type="match status" value="2"/>
</dbReference>
<feature type="binding site" evidence="6">
    <location>
        <begin position="183"/>
        <end position="190"/>
    </location>
    <ligand>
        <name>NAD(+)</name>
        <dbReference type="ChEBI" id="CHEBI:57540"/>
    </ligand>
</feature>
<dbReference type="PIRSF" id="PIRSF000350">
    <property type="entry name" value="Mercury_reductase_MerA"/>
    <property type="match status" value="1"/>
</dbReference>
<evidence type="ECO:0000256" key="5">
    <source>
        <dbReference type="PIRSR" id="PIRSR000350-2"/>
    </source>
</evidence>
<comment type="cofactor">
    <cofactor evidence="6">
        <name>FAD</name>
        <dbReference type="ChEBI" id="CHEBI:57692"/>
    </cofactor>
    <text evidence="6">Binds 1 FAD per subunit.</text>
</comment>
<dbReference type="SUPFAM" id="SSF55424">
    <property type="entry name" value="FAD/NAD-linked reductases, dimerisation (C-terminal) domain"/>
    <property type="match status" value="1"/>
</dbReference>
<dbReference type="InterPro" id="IPR004099">
    <property type="entry name" value="Pyr_nucl-diS_OxRdtase_dimer"/>
</dbReference>
<name>A0A1C2IWH9_ACITH</name>
<feature type="domain" description="Pyridine nucleotide-disulphide oxidoreductase dimerisation" evidence="8">
    <location>
        <begin position="348"/>
        <end position="454"/>
    </location>
</feature>
<dbReference type="GO" id="GO:0006103">
    <property type="term" value="P:2-oxoglutarate metabolic process"/>
    <property type="evidence" value="ECO:0007669"/>
    <property type="project" value="TreeGrafter"/>
</dbReference>
<keyword evidence="2" id="KW-0285">Flavoprotein</keyword>
<organism evidence="10 11">
    <name type="scientific">Acidithiobacillus thiooxidans</name>
    <name type="common">Thiobacillus thiooxidans</name>
    <dbReference type="NCBI Taxonomy" id="930"/>
    <lineage>
        <taxon>Bacteria</taxon>
        <taxon>Pseudomonadati</taxon>
        <taxon>Pseudomonadota</taxon>
        <taxon>Acidithiobacillia</taxon>
        <taxon>Acidithiobacillales</taxon>
        <taxon>Acidithiobacillaceae</taxon>
        <taxon>Acidithiobacillus</taxon>
    </lineage>
</organism>
<accession>A0A1C2IWH9</accession>
<feature type="disulfide bond" description="Redox-active" evidence="7">
    <location>
        <begin position="44"/>
        <end position="49"/>
    </location>
</feature>
<dbReference type="GO" id="GO:0004148">
    <property type="term" value="F:dihydrolipoyl dehydrogenase (NADH) activity"/>
    <property type="evidence" value="ECO:0007669"/>
    <property type="project" value="TreeGrafter"/>
</dbReference>
<evidence type="ECO:0000256" key="2">
    <source>
        <dbReference type="ARBA" id="ARBA00022630"/>
    </source>
</evidence>
<reference evidence="10" key="1">
    <citation type="journal article" date="2016" name="Int. J. Mol. Sci.">
        <title>Comparative genomics of the extreme acidophile Acidithiobacillus thiooxidans reveals intraspecific divergence and niche adaptation.</title>
        <authorList>
            <person name="Zhang X."/>
            <person name="Feng X."/>
            <person name="Tao J."/>
            <person name="Ma L."/>
            <person name="Xiao Y."/>
            <person name="Liang Y."/>
            <person name="Liu X."/>
            <person name="Yin H."/>
        </authorList>
    </citation>
    <scope>NUCLEOTIDE SEQUENCE [LARGE SCALE GENOMIC DNA]</scope>
    <source>
        <strain evidence="10">DXS-W</strain>
    </source>
</reference>
<evidence type="ECO:0000259" key="9">
    <source>
        <dbReference type="Pfam" id="PF07992"/>
    </source>
</evidence>
<feature type="domain" description="FAD/NAD(P)-binding" evidence="9">
    <location>
        <begin position="7"/>
        <end position="325"/>
    </location>
</feature>
<dbReference type="PANTHER" id="PTHR22912:SF151">
    <property type="entry name" value="DIHYDROLIPOYL DEHYDROGENASE, MITOCHONDRIAL"/>
    <property type="match status" value="1"/>
</dbReference>
<evidence type="ECO:0000256" key="1">
    <source>
        <dbReference type="ARBA" id="ARBA00007532"/>
    </source>
</evidence>
<dbReference type="PRINTS" id="PR00368">
    <property type="entry name" value="FADPNR"/>
</dbReference>
<dbReference type="Pfam" id="PF02852">
    <property type="entry name" value="Pyr_redox_dim"/>
    <property type="match status" value="1"/>
</dbReference>
<dbReference type="InterPro" id="IPR001100">
    <property type="entry name" value="Pyr_nuc-diS_OxRdtase"/>
</dbReference>
<evidence type="ECO:0000259" key="8">
    <source>
        <dbReference type="Pfam" id="PF02852"/>
    </source>
</evidence>
<evidence type="ECO:0000313" key="11">
    <source>
        <dbReference type="Proteomes" id="UP000095008"/>
    </source>
</evidence>
<dbReference type="OrthoDB" id="9800167at2"/>
<keyword evidence="11" id="KW-1185">Reference proteome</keyword>
<dbReference type="InterPro" id="IPR050151">
    <property type="entry name" value="Class-I_Pyr_Nuc-Dis_Oxidored"/>
</dbReference>
<dbReference type="Proteomes" id="UP000095008">
    <property type="component" value="Unassembled WGS sequence"/>
</dbReference>
<feature type="binding site" evidence="6">
    <location>
        <position position="53"/>
    </location>
    <ligand>
        <name>FAD</name>
        <dbReference type="ChEBI" id="CHEBI:57692"/>
    </ligand>
</feature>
<sequence length="459" mass="49128">MTVQEVDLLCVGAGGAAYPAAFRLAKAGKKVLMVDPKGVMSGNCLYEGCVPSKAVRETAAFYQDAQRFQPYGLGGNLHVDFAALMQHKDAIQERRYAQHAAELAAEPLIRLIKGVARLLDPHTVKVDSDAGTDTYHARHILIASGSDVFIPPLPGAEWCLTSHDLYKPSPAMRALPEKLLVIGGGYIGLETATFFAALGTEVTLLQKGAQILNGMDPGMVNLLLPLLPKGLELRTNVEVQRVENTGTGRRVVWLEDGKEQNQEVDAVLLAVGRRPVIPEGAEALGIAFDHHGIQVGPSLQTRFPHIYAAGDVNGRVPLFHAAVRQSLVAGHNILAGNVPSDYADFDHVPTTIFTLPAAAYIGLTPAKVSPGSLLEARYAFSEDSRAQILERLDGEIRLFFEPGSLRIRGAWIVGIDAGSLIGQVGTAIAGGMTAYDLARFADQHPMSAEGISKAARNLL</sequence>
<dbReference type="NCBIfam" id="NF004943">
    <property type="entry name" value="PRK06292.2-1"/>
    <property type="match status" value="1"/>
</dbReference>
<evidence type="ECO:0000256" key="6">
    <source>
        <dbReference type="PIRSR" id="PIRSR000350-3"/>
    </source>
</evidence>
<dbReference type="AlphaFoldDB" id="A0A1C2IWH9"/>
<comment type="caution">
    <text evidence="10">The sequence shown here is derived from an EMBL/GenBank/DDBJ whole genome shotgun (WGS) entry which is preliminary data.</text>
</comment>
<evidence type="ECO:0000256" key="7">
    <source>
        <dbReference type="PIRSR" id="PIRSR000350-4"/>
    </source>
</evidence>
<proteinExistence type="inferred from homology"/>
<dbReference type="PANTHER" id="PTHR22912">
    <property type="entry name" value="DISULFIDE OXIDOREDUCTASE"/>
    <property type="match status" value="1"/>
</dbReference>
<keyword evidence="6" id="KW-0547">Nucleotide-binding</keyword>
<dbReference type="SUPFAM" id="SSF51905">
    <property type="entry name" value="FAD/NAD(P)-binding domain"/>
    <property type="match status" value="1"/>
</dbReference>
<dbReference type="RefSeq" id="WP_065974828.1">
    <property type="nucleotide sequence ID" value="NZ_LWRY01000244.1"/>
</dbReference>
<protein>
    <submittedName>
        <fullName evidence="10">Dihydrolipoamide dehydrogenase</fullName>
    </submittedName>
</protein>
<dbReference type="GO" id="GO:0050660">
    <property type="term" value="F:flavin adenine dinucleotide binding"/>
    <property type="evidence" value="ECO:0007669"/>
    <property type="project" value="TreeGrafter"/>
</dbReference>
<comment type="similarity">
    <text evidence="1">Belongs to the class-I pyridine nucleotide-disulfide oxidoreductase family.</text>
</comment>
<evidence type="ECO:0000313" key="10">
    <source>
        <dbReference type="EMBL" id="OCX68904.1"/>
    </source>
</evidence>
<feature type="active site" description="Proton acceptor" evidence="5">
    <location>
        <position position="444"/>
    </location>
</feature>
<dbReference type="Pfam" id="PF07992">
    <property type="entry name" value="Pyr_redox_2"/>
    <property type="match status" value="1"/>
</dbReference>
<dbReference type="InterPro" id="IPR023753">
    <property type="entry name" value="FAD/NAD-binding_dom"/>
</dbReference>
<evidence type="ECO:0000256" key="3">
    <source>
        <dbReference type="ARBA" id="ARBA00022827"/>
    </source>
</evidence>
<evidence type="ECO:0000256" key="4">
    <source>
        <dbReference type="ARBA" id="ARBA00023027"/>
    </source>
</evidence>
<keyword evidence="3 6" id="KW-0274">FAD</keyword>
<dbReference type="InterPro" id="IPR016156">
    <property type="entry name" value="FAD/NAD-linked_Rdtase_dimer_sf"/>
</dbReference>
<dbReference type="EMBL" id="LWRY01000244">
    <property type="protein sequence ID" value="OCX68904.1"/>
    <property type="molecule type" value="Genomic_DNA"/>
</dbReference>
<feature type="binding site" evidence="6">
    <location>
        <position position="272"/>
    </location>
    <ligand>
        <name>NAD(+)</name>
        <dbReference type="ChEBI" id="CHEBI:57540"/>
    </ligand>
</feature>
<feature type="binding site" evidence="6">
    <location>
        <position position="311"/>
    </location>
    <ligand>
        <name>FAD</name>
        <dbReference type="ChEBI" id="CHEBI:57692"/>
    </ligand>
</feature>
<dbReference type="InterPro" id="IPR036188">
    <property type="entry name" value="FAD/NAD-bd_sf"/>
</dbReference>
<dbReference type="Gene3D" id="3.30.390.30">
    <property type="match status" value="1"/>
</dbReference>
<dbReference type="PRINTS" id="PR00411">
    <property type="entry name" value="PNDRDTASEI"/>
</dbReference>
<keyword evidence="4 6" id="KW-0520">NAD</keyword>